<proteinExistence type="predicted"/>
<keyword evidence="3" id="KW-1185">Reference proteome</keyword>
<accession>A0ABQ8T456</accession>
<evidence type="ECO:0000256" key="1">
    <source>
        <dbReference type="SAM" id="MobiDB-lite"/>
    </source>
</evidence>
<dbReference type="Proteomes" id="UP001148838">
    <property type="component" value="Unassembled WGS sequence"/>
</dbReference>
<name>A0ABQ8T456_PERAM</name>
<sequence length="122" mass="13291">LFGKAYGLAATIGTAVNGFAKTGVWPVNRDVFQDCHFVAAMQFETDDVPVMQASIIEPVNEEIPEPNRPNTVNPEKGAIASGSQDSLESLPVDAATWTPKLQVSLGEIFCYTKQNFSRKKCK</sequence>
<feature type="non-terminal residue" evidence="2">
    <location>
        <position position="1"/>
    </location>
</feature>
<evidence type="ECO:0000313" key="2">
    <source>
        <dbReference type="EMBL" id="KAJ4441282.1"/>
    </source>
</evidence>
<protein>
    <submittedName>
        <fullName evidence="2">Uncharacterized protein</fullName>
    </submittedName>
</protein>
<feature type="region of interest" description="Disordered" evidence="1">
    <location>
        <begin position="58"/>
        <end position="83"/>
    </location>
</feature>
<gene>
    <name evidence="2" type="ORF">ANN_11136</name>
</gene>
<organism evidence="2 3">
    <name type="scientific">Periplaneta americana</name>
    <name type="common">American cockroach</name>
    <name type="synonym">Blatta americana</name>
    <dbReference type="NCBI Taxonomy" id="6978"/>
    <lineage>
        <taxon>Eukaryota</taxon>
        <taxon>Metazoa</taxon>
        <taxon>Ecdysozoa</taxon>
        <taxon>Arthropoda</taxon>
        <taxon>Hexapoda</taxon>
        <taxon>Insecta</taxon>
        <taxon>Pterygota</taxon>
        <taxon>Neoptera</taxon>
        <taxon>Polyneoptera</taxon>
        <taxon>Dictyoptera</taxon>
        <taxon>Blattodea</taxon>
        <taxon>Blattoidea</taxon>
        <taxon>Blattidae</taxon>
        <taxon>Blattinae</taxon>
        <taxon>Periplaneta</taxon>
    </lineage>
</organism>
<evidence type="ECO:0000313" key="3">
    <source>
        <dbReference type="Proteomes" id="UP001148838"/>
    </source>
</evidence>
<comment type="caution">
    <text evidence="2">The sequence shown here is derived from an EMBL/GenBank/DDBJ whole genome shotgun (WGS) entry which is preliminary data.</text>
</comment>
<reference evidence="2 3" key="1">
    <citation type="journal article" date="2022" name="Allergy">
        <title>Genome assembly and annotation of Periplaneta americana reveal a comprehensive cockroach allergen profile.</title>
        <authorList>
            <person name="Wang L."/>
            <person name="Xiong Q."/>
            <person name="Saelim N."/>
            <person name="Wang L."/>
            <person name="Nong W."/>
            <person name="Wan A.T."/>
            <person name="Shi M."/>
            <person name="Liu X."/>
            <person name="Cao Q."/>
            <person name="Hui J.H.L."/>
            <person name="Sookrung N."/>
            <person name="Leung T.F."/>
            <person name="Tungtrongchitr A."/>
            <person name="Tsui S.K.W."/>
        </authorList>
    </citation>
    <scope>NUCLEOTIDE SEQUENCE [LARGE SCALE GENOMIC DNA]</scope>
    <source>
        <strain evidence="2">PWHHKU_190912</strain>
    </source>
</reference>
<dbReference type="EMBL" id="JAJSOF020000015">
    <property type="protein sequence ID" value="KAJ4441282.1"/>
    <property type="molecule type" value="Genomic_DNA"/>
</dbReference>